<feature type="transmembrane region" description="Helical" evidence="11">
    <location>
        <begin position="793"/>
        <end position="813"/>
    </location>
</feature>
<dbReference type="InterPro" id="IPR011500">
    <property type="entry name" value="GPCR_3_9-Cys_dom"/>
</dbReference>
<dbReference type="CDD" id="cd15283">
    <property type="entry name" value="7tmC_V2R_pheromone"/>
    <property type="match status" value="1"/>
</dbReference>
<evidence type="ECO:0000256" key="3">
    <source>
        <dbReference type="ARBA" id="ARBA00022692"/>
    </source>
</evidence>
<dbReference type="PROSITE" id="PS00981">
    <property type="entry name" value="G_PROTEIN_RECEP_F3_3"/>
    <property type="match status" value="1"/>
</dbReference>
<dbReference type="InterPro" id="IPR001828">
    <property type="entry name" value="ANF_lig-bd_rcpt"/>
</dbReference>
<dbReference type="PANTHER" id="PTHR24061:SF599">
    <property type="entry name" value="G-PROTEIN COUPLED RECEPTORS FAMILY 3 PROFILE DOMAIN-CONTAINING PROTEIN"/>
    <property type="match status" value="1"/>
</dbReference>
<dbReference type="InterPro" id="IPR017978">
    <property type="entry name" value="GPCR_3_C"/>
</dbReference>
<keyword evidence="10" id="KW-0807">Transducer</keyword>
<evidence type="ECO:0000256" key="8">
    <source>
        <dbReference type="ARBA" id="ARBA00023170"/>
    </source>
</evidence>
<dbReference type="PANTHER" id="PTHR24061">
    <property type="entry name" value="CALCIUM-SENSING RECEPTOR-RELATED"/>
    <property type="match status" value="1"/>
</dbReference>
<evidence type="ECO:0000256" key="5">
    <source>
        <dbReference type="ARBA" id="ARBA00022989"/>
    </source>
</evidence>
<dbReference type="Pfam" id="PF01094">
    <property type="entry name" value="ANF_receptor"/>
    <property type="match status" value="1"/>
</dbReference>
<feature type="domain" description="G-protein coupled receptors family 3 profile" evidence="12">
    <location>
        <begin position="599"/>
        <end position="863"/>
    </location>
</feature>
<evidence type="ECO:0000256" key="2">
    <source>
        <dbReference type="ARBA" id="ARBA00022475"/>
    </source>
</evidence>
<dbReference type="Gene3D" id="2.10.50.30">
    <property type="entry name" value="GPCR, family 3, nine cysteines domain"/>
    <property type="match status" value="1"/>
</dbReference>
<dbReference type="Proteomes" id="UP000694871">
    <property type="component" value="Unplaced"/>
</dbReference>
<evidence type="ECO:0000256" key="7">
    <source>
        <dbReference type="ARBA" id="ARBA00023136"/>
    </source>
</evidence>
<sequence length="864" mass="98526">MRELGSVDAFLWVLRACFEDRTTAEKAEAFLYTFKQGKLTVREYSIDFYSKLPKSVTGPTHMVTKFHQHVLALVFAVNEINKNPRILPNITLGYHIFDDYHDTRMTCRTTFDLLYKLHRYFPNYECDAHKNLTAVIGGFSSDTSFHISDILSLYKIPQLTYGSFGLEQRDAKHSPLFYHMVPNEAHQNMGIIRLLCHFQWTWVGLFAVDDDSGEHFLKVLEPLLSQHGICLALIQKIPNNYKWDYLDYATDLSLNINLPLRDSKVNTFIVYGVTMVFITLCTHIFLGDPNYGENASLRKVWIMTTQVDFALTGLHRVWDFEFFHGSILFSIHSNEPLGFQRFLQDIKPYQQQGNEFLKEFWEQAFDCLYPNPQEPVDVSETCTGDERLESLPGPLFEMHMSGHSYSIYNAVYAIVHAIHVLYSSRANHRVIDGGQIMKLQEFQPWQVHTFLQGITFNNSAGERLSLNDKREMEGGFDMMNLVTFKNKSFHRVKIGRVNSNAPEGQEFIIHEKMIVWQTIFNEVAPLSVCNDYCLPGYQKKKKEGDKFCCYHCIPCGEGKISSKKDMDDCIECPSDQYPTKDQDGCIPKTISFLSFQEPLGISLASVAVSLAFITTVVLVIFIKYKDTPIVKANNRDITYILLFSLLLCFLSSLLFLGQPRKVTCFLRQSAFSIIFSVAVSCVLAKTFTVVVAFMATKPGSSMRKWVGRSLTNSVVLFCSFIQAGISVVWLGTSPPFPDFDTQTLNEKIIIECNEGSATMFYIVLGYMGFLSLISLIVAFLARKLPNSFNEAKFITFSMMIFCSVWISFVPTYLSTKGKSMVAVEIFSILVSSAGLLGCIFSPKCYIVLLKPELNSRQELMRREK</sequence>
<reference evidence="14" key="1">
    <citation type="submission" date="2025-08" db="UniProtKB">
        <authorList>
            <consortium name="RefSeq"/>
        </authorList>
    </citation>
    <scope>IDENTIFICATION</scope>
</reference>
<keyword evidence="4" id="KW-0732">Signal</keyword>
<evidence type="ECO:0000256" key="9">
    <source>
        <dbReference type="ARBA" id="ARBA00023180"/>
    </source>
</evidence>
<keyword evidence="7 11" id="KW-0472">Membrane</keyword>
<dbReference type="InterPro" id="IPR017979">
    <property type="entry name" value="GPCR_3_CS"/>
</dbReference>
<feature type="transmembrane region" description="Helical" evidence="11">
    <location>
        <begin position="825"/>
        <end position="848"/>
    </location>
</feature>
<evidence type="ECO:0000256" key="4">
    <source>
        <dbReference type="ARBA" id="ARBA00022729"/>
    </source>
</evidence>
<evidence type="ECO:0000259" key="12">
    <source>
        <dbReference type="PROSITE" id="PS50259"/>
    </source>
</evidence>
<feature type="transmembrane region" description="Helical" evidence="11">
    <location>
        <begin position="759"/>
        <end position="781"/>
    </location>
</feature>
<keyword evidence="6" id="KW-0297">G-protein coupled receptor</keyword>
<dbReference type="PRINTS" id="PR01535">
    <property type="entry name" value="VOMERONASL2R"/>
</dbReference>
<evidence type="ECO:0000256" key="10">
    <source>
        <dbReference type="ARBA" id="ARBA00023224"/>
    </source>
</evidence>
<dbReference type="RefSeq" id="XP_015273760.1">
    <property type="nucleotide sequence ID" value="XM_015418274.1"/>
</dbReference>
<gene>
    <name evidence="14" type="primary">LOC107116377</name>
</gene>
<proteinExistence type="predicted"/>
<keyword evidence="13" id="KW-1185">Reference proteome</keyword>
<dbReference type="PRINTS" id="PR00248">
    <property type="entry name" value="GPCRMGR"/>
</dbReference>
<evidence type="ECO:0000313" key="14">
    <source>
        <dbReference type="RefSeq" id="XP_015273760.1"/>
    </source>
</evidence>
<dbReference type="Pfam" id="PF00003">
    <property type="entry name" value="7tm_3"/>
    <property type="match status" value="1"/>
</dbReference>
<dbReference type="InterPro" id="IPR038550">
    <property type="entry name" value="GPCR_3_9-Cys_sf"/>
</dbReference>
<feature type="transmembrane region" description="Helical" evidence="11">
    <location>
        <begin position="669"/>
        <end position="693"/>
    </location>
</feature>
<feature type="transmembrane region" description="Helical" evidence="11">
    <location>
        <begin position="599"/>
        <end position="624"/>
    </location>
</feature>
<keyword evidence="2" id="KW-1003">Cell membrane</keyword>
<feature type="transmembrane region" description="Helical" evidence="11">
    <location>
        <begin position="714"/>
        <end position="732"/>
    </location>
</feature>
<evidence type="ECO:0000256" key="11">
    <source>
        <dbReference type="SAM" id="Phobius"/>
    </source>
</evidence>
<dbReference type="InterPro" id="IPR000337">
    <property type="entry name" value="GPCR_3"/>
</dbReference>
<evidence type="ECO:0000313" key="13">
    <source>
        <dbReference type="Proteomes" id="UP000694871"/>
    </source>
</evidence>
<keyword evidence="9" id="KW-0325">Glycoprotein</keyword>
<feature type="transmembrane region" description="Helical" evidence="11">
    <location>
        <begin position="636"/>
        <end position="657"/>
    </location>
</feature>
<organism evidence="13 14">
    <name type="scientific">Gekko japonicus</name>
    <name type="common">Schlegel's Japanese gecko</name>
    <dbReference type="NCBI Taxonomy" id="146911"/>
    <lineage>
        <taxon>Eukaryota</taxon>
        <taxon>Metazoa</taxon>
        <taxon>Chordata</taxon>
        <taxon>Craniata</taxon>
        <taxon>Vertebrata</taxon>
        <taxon>Euteleostomi</taxon>
        <taxon>Lepidosauria</taxon>
        <taxon>Squamata</taxon>
        <taxon>Bifurcata</taxon>
        <taxon>Gekkota</taxon>
        <taxon>Gekkonidae</taxon>
        <taxon>Gekkoninae</taxon>
        <taxon>Gekko</taxon>
    </lineage>
</organism>
<keyword evidence="5 11" id="KW-1133">Transmembrane helix</keyword>
<accession>A0ABM1KJ73</accession>
<dbReference type="PROSITE" id="PS50259">
    <property type="entry name" value="G_PROTEIN_RECEP_F3_4"/>
    <property type="match status" value="1"/>
</dbReference>
<dbReference type="GeneID" id="107116377"/>
<comment type="subcellular location">
    <subcellularLocation>
        <location evidence="1">Cell membrane</location>
        <topology evidence="1">Multi-pass membrane protein</topology>
    </subcellularLocation>
</comment>
<keyword evidence="3 11" id="KW-0812">Transmembrane</keyword>
<keyword evidence="8" id="KW-0675">Receptor</keyword>
<dbReference type="InterPro" id="IPR000068">
    <property type="entry name" value="GPCR_3_Ca_sens_rcpt-rel"/>
</dbReference>
<dbReference type="Pfam" id="PF07562">
    <property type="entry name" value="NCD3G"/>
    <property type="match status" value="1"/>
</dbReference>
<dbReference type="InterPro" id="IPR028082">
    <property type="entry name" value="Peripla_BP_I"/>
</dbReference>
<dbReference type="InterPro" id="IPR004073">
    <property type="entry name" value="GPCR_3_vmron_rcpt_2"/>
</dbReference>
<protein>
    <submittedName>
        <fullName evidence="14">Vomeronasal type-2 receptor 26-like</fullName>
    </submittedName>
</protein>
<evidence type="ECO:0000256" key="6">
    <source>
        <dbReference type="ARBA" id="ARBA00023040"/>
    </source>
</evidence>
<dbReference type="Gene3D" id="3.40.50.2300">
    <property type="match status" value="2"/>
</dbReference>
<evidence type="ECO:0000256" key="1">
    <source>
        <dbReference type="ARBA" id="ARBA00004651"/>
    </source>
</evidence>
<name>A0ABM1KJ73_GEKJA</name>
<dbReference type="SUPFAM" id="SSF53822">
    <property type="entry name" value="Periplasmic binding protein-like I"/>
    <property type="match status" value="1"/>
</dbReference>